<feature type="compositionally biased region" description="Basic and acidic residues" evidence="1">
    <location>
        <begin position="108"/>
        <end position="122"/>
    </location>
</feature>
<keyword evidence="2" id="KW-0732">Signal</keyword>
<reference evidence="3 4" key="1">
    <citation type="submission" date="2017-03" db="EMBL/GenBank/DDBJ databases">
        <title>An alternative strategy for trypanosome survival in the mammalian bloodstream revealed through genome and transcriptome analysis of the ubiquitous bovine parasite Trypanosoma (Megatrypanum) theileri.</title>
        <authorList>
            <person name="Kelly S."/>
            <person name="Ivens A."/>
            <person name="Mott A."/>
            <person name="O'Neill E."/>
            <person name="Emms D."/>
            <person name="Macleod O."/>
            <person name="Voorheis P."/>
            <person name="Matthews J."/>
            <person name="Matthews K."/>
            <person name="Carrington M."/>
        </authorList>
    </citation>
    <scope>NUCLEOTIDE SEQUENCE [LARGE SCALE GENOMIC DNA]</scope>
    <source>
        <strain evidence="3">Edinburgh</strain>
    </source>
</reference>
<protein>
    <recommendedName>
        <fullName evidence="5">Titin</fullName>
    </recommendedName>
</protein>
<keyword evidence="4" id="KW-1185">Reference proteome</keyword>
<dbReference type="Gene3D" id="2.60.120.1540">
    <property type="match status" value="1"/>
</dbReference>
<name>A0A1X0NI46_9TRYP</name>
<feature type="compositionally biased region" description="Polar residues" evidence="1">
    <location>
        <begin position="267"/>
        <end position="287"/>
    </location>
</feature>
<feature type="region of interest" description="Disordered" evidence="1">
    <location>
        <begin position="58"/>
        <end position="348"/>
    </location>
</feature>
<dbReference type="Proteomes" id="UP000192257">
    <property type="component" value="Unassembled WGS sequence"/>
</dbReference>
<evidence type="ECO:0000256" key="2">
    <source>
        <dbReference type="SAM" id="SignalP"/>
    </source>
</evidence>
<feature type="chain" id="PRO_5013343875" description="Titin" evidence="2">
    <location>
        <begin position="25"/>
        <end position="370"/>
    </location>
</feature>
<dbReference type="PROSITE" id="PS51257">
    <property type="entry name" value="PROKAR_LIPOPROTEIN"/>
    <property type="match status" value="1"/>
</dbReference>
<evidence type="ECO:0000313" key="3">
    <source>
        <dbReference type="EMBL" id="ORC84405.1"/>
    </source>
</evidence>
<feature type="compositionally biased region" description="Basic and acidic residues" evidence="1">
    <location>
        <begin position="79"/>
        <end position="101"/>
    </location>
</feature>
<evidence type="ECO:0000313" key="4">
    <source>
        <dbReference type="Proteomes" id="UP000192257"/>
    </source>
</evidence>
<sequence>MVMMRYVLCILALLLSCACVHVLAEEVPAADLSDQVPDTESETKILLQGTPVAHCSEGAEGSCSLDGEKGPKGANGEVGTKDTRCDKDSAQKENKTCEELPRPVLPQEVKDGQPCTKEKCDPQKTNATQPAAGSEGPKQTDAVDGENSDEDAKCNKADTAEEKQNCKKPVVEMSDTEDGQDGKEKHGVKLPQNNQPQEGAAPGSPGKSTVVKGTEQTGQSEGNKQIGFPEDEGSVHKQLNGVPETVTTDTIQVPSGRDQETLAEDALSSNTQSSSVTQPSNSDNESASGAGAERTESSTTSAGSESPITQEGDAGNTDTTTSTTTTTTTLPPLPANSQKGDADSSSSISSSVWVRVPLLIVVTLACILVC</sequence>
<feature type="compositionally biased region" description="Polar residues" evidence="1">
    <location>
        <begin position="214"/>
        <end position="223"/>
    </location>
</feature>
<evidence type="ECO:0008006" key="5">
    <source>
        <dbReference type="Google" id="ProtNLM"/>
    </source>
</evidence>
<dbReference type="GeneID" id="39990020"/>
<dbReference type="STRING" id="67003.A0A1X0NI46"/>
<accession>A0A1X0NI46</accession>
<feature type="compositionally biased region" description="Low complexity" evidence="1">
    <location>
        <begin position="297"/>
        <end position="306"/>
    </location>
</feature>
<comment type="caution">
    <text evidence="3">The sequence shown here is derived from an EMBL/GenBank/DDBJ whole genome shotgun (WGS) entry which is preliminary data.</text>
</comment>
<feature type="compositionally biased region" description="Basic and acidic residues" evidence="1">
    <location>
        <begin position="150"/>
        <end position="165"/>
    </location>
</feature>
<feature type="compositionally biased region" description="Low complexity" evidence="1">
    <location>
        <begin position="317"/>
        <end position="329"/>
    </location>
</feature>
<gene>
    <name evidence="3" type="ORF">TM35_000451430</name>
</gene>
<feature type="signal peptide" evidence="2">
    <location>
        <begin position="1"/>
        <end position="24"/>
    </location>
</feature>
<organism evidence="3 4">
    <name type="scientific">Trypanosoma theileri</name>
    <dbReference type="NCBI Taxonomy" id="67003"/>
    <lineage>
        <taxon>Eukaryota</taxon>
        <taxon>Discoba</taxon>
        <taxon>Euglenozoa</taxon>
        <taxon>Kinetoplastea</taxon>
        <taxon>Metakinetoplastina</taxon>
        <taxon>Trypanosomatida</taxon>
        <taxon>Trypanosomatidae</taxon>
        <taxon>Trypanosoma</taxon>
    </lineage>
</organism>
<evidence type="ECO:0000256" key="1">
    <source>
        <dbReference type="SAM" id="MobiDB-lite"/>
    </source>
</evidence>
<dbReference type="OrthoDB" id="6359008at2759"/>
<dbReference type="EMBL" id="NBCO01000045">
    <property type="protein sequence ID" value="ORC84405.1"/>
    <property type="molecule type" value="Genomic_DNA"/>
</dbReference>
<dbReference type="RefSeq" id="XP_028878471.1">
    <property type="nucleotide sequence ID" value="XM_029030240.1"/>
</dbReference>
<proteinExistence type="predicted"/>
<dbReference type="AlphaFoldDB" id="A0A1X0NI46"/>
<dbReference type="VEuPathDB" id="TriTrypDB:TM35_000451430"/>